<dbReference type="EMBL" id="JBBPHU010000011">
    <property type="protein sequence ID" value="KAK7512218.1"/>
    <property type="molecule type" value="Genomic_DNA"/>
</dbReference>
<reference evidence="6 7" key="1">
    <citation type="submission" date="2024-04" db="EMBL/GenBank/DDBJ databases">
        <title>Phyllosticta paracitricarpa is synonymous to the EU quarantine fungus P. citricarpa based on phylogenomic analyses.</title>
        <authorList>
            <consortium name="Lawrence Berkeley National Laboratory"/>
            <person name="Van Ingen-Buijs V.A."/>
            <person name="Van Westerhoven A.C."/>
            <person name="Haridas S."/>
            <person name="Skiadas P."/>
            <person name="Martin F."/>
            <person name="Groenewald J.Z."/>
            <person name="Crous P.W."/>
            <person name="Seidl M.F."/>
        </authorList>
    </citation>
    <scope>NUCLEOTIDE SEQUENCE [LARGE SCALE GENOMIC DNA]</scope>
    <source>
        <strain evidence="6 7">CBS 123371</strain>
    </source>
</reference>
<dbReference type="SUPFAM" id="SSF53383">
    <property type="entry name" value="PLP-dependent transferases"/>
    <property type="match status" value="1"/>
</dbReference>
<protein>
    <recommendedName>
        <fullName evidence="4">Molybdenum cofactor sulfurase</fullName>
        <shortName evidence="4">MCS</shortName>
        <shortName evidence="4">MOS</shortName>
        <shortName evidence="4">MoCo sulfurase</shortName>
        <ecNumber evidence="4">2.8.1.9</ecNumber>
    </recommendedName>
    <alternativeName>
        <fullName evidence="4">Molybdenum cofactor sulfurtransferase</fullName>
    </alternativeName>
</protein>
<evidence type="ECO:0000256" key="2">
    <source>
        <dbReference type="ARBA" id="ARBA00022898"/>
    </source>
</evidence>
<comment type="function">
    <text evidence="4">Sulfurates the molybdenum cofactor. Sulfation of molybdenum is essential for xanthine dehydrogenase (XDH) and aldehyde oxidase (ADO) enzymes in which molybdenum cofactor is liganded by 1 oxygen and 1 sulfur atom in active form.</text>
</comment>
<dbReference type="Pfam" id="PF00266">
    <property type="entry name" value="Aminotran_5"/>
    <property type="match status" value="1"/>
</dbReference>
<evidence type="ECO:0000313" key="7">
    <source>
        <dbReference type="Proteomes" id="UP001363622"/>
    </source>
</evidence>
<dbReference type="Pfam" id="PF03476">
    <property type="entry name" value="MOSC_N"/>
    <property type="match status" value="1"/>
</dbReference>
<dbReference type="GO" id="GO:0016740">
    <property type="term" value="F:transferase activity"/>
    <property type="evidence" value="ECO:0007669"/>
    <property type="project" value="UniProtKB-KW"/>
</dbReference>
<dbReference type="Proteomes" id="UP001363622">
    <property type="component" value="Unassembled WGS sequence"/>
</dbReference>
<organism evidence="6 7">
    <name type="scientific">Phyllosticta citriasiana</name>
    <dbReference type="NCBI Taxonomy" id="595635"/>
    <lineage>
        <taxon>Eukaryota</taxon>
        <taxon>Fungi</taxon>
        <taxon>Dikarya</taxon>
        <taxon>Ascomycota</taxon>
        <taxon>Pezizomycotina</taxon>
        <taxon>Dothideomycetes</taxon>
        <taxon>Dothideomycetes incertae sedis</taxon>
        <taxon>Botryosphaeriales</taxon>
        <taxon>Phyllostictaceae</taxon>
        <taxon>Phyllosticta</taxon>
    </lineage>
</organism>
<accession>A0ABR1KES2</accession>
<dbReference type="InterPro" id="IPR005303">
    <property type="entry name" value="MOCOS_middle"/>
</dbReference>
<dbReference type="PROSITE" id="PS51340">
    <property type="entry name" value="MOSC"/>
    <property type="match status" value="1"/>
</dbReference>
<keyword evidence="2 4" id="KW-0663">Pyridoxal phosphate</keyword>
<dbReference type="PANTHER" id="PTHR14237">
    <property type="entry name" value="MOLYBDOPTERIN COFACTOR SULFURASE MOSC"/>
    <property type="match status" value="1"/>
</dbReference>
<feature type="modified residue" description="N6-(pyridoxal phosphate)lysine" evidence="4">
    <location>
        <position position="226"/>
    </location>
</feature>
<dbReference type="Gene3D" id="3.40.640.10">
    <property type="entry name" value="Type I PLP-dependent aspartate aminotransferase-like (Major domain)"/>
    <property type="match status" value="1"/>
</dbReference>
<evidence type="ECO:0000259" key="5">
    <source>
        <dbReference type="PROSITE" id="PS51340"/>
    </source>
</evidence>
<dbReference type="InterPro" id="IPR028886">
    <property type="entry name" value="MoCo_sulfurase"/>
</dbReference>
<gene>
    <name evidence="4" type="primary">hxB</name>
    <name evidence="6" type="ORF">IWZ03DRAFT_385821</name>
</gene>
<evidence type="ECO:0000256" key="3">
    <source>
        <dbReference type="ARBA" id="ARBA00023150"/>
    </source>
</evidence>
<dbReference type="HAMAP" id="MF_03050">
    <property type="entry name" value="MOCOS"/>
    <property type="match status" value="1"/>
</dbReference>
<dbReference type="SUPFAM" id="SSF141673">
    <property type="entry name" value="MOSC N-terminal domain-like"/>
    <property type="match status" value="1"/>
</dbReference>
<keyword evidence="1 4" id="KW-0808">Transferase</keyword>
<comment type="catalytic activity">
    <reaction evidence="4">
        <text>Mo-molybdopterin + L-cysteine + AH2 = thio-Mo-molybdopterin + L-alanine + A + H2O</text>
        <dbReference type="Rhea" id="RHEA:42636"/>
        <dbReference type="ChEBI" id="CHEBI:13193"/>
        <dbReference type="ChEBI" id="CHEBI:15377"/>
        <dbReference type="ChEBI" id="CHEBI:17499"/>
        <dbReference type="ChEBI" id="CHEBI:35235"/>
        <dbReference type="ChEBI" id="CHEBI:57972"/>
        <dbReference type="ChEBI" id="CHEBI:71302"/>
        <dbReference type="ChEBI" id="CHEBI:82685"/>
        <dbReference type="EC" id="2.8.1.9"/>
    </reaction>
</comment>
<feature type="domain" description="MOSC" evidence="5">
    <location>
        <begin position="596"/>
        <end position="792"/>
    </location>
</feature>
<name>A0ABR1KES2_9PEZI</name>
<comment type="cofactor">
    <cofactor evidence="4">
        <name>pyridoxal 5'-phosphate</name>
        <dbReference type="ChEBI" id="CHEBI:597326"/>
    </cofactor>
</comment>
<dbReference type="InterPro" id="IPR005302">
    <property type="entry name" value="MoCF_Sase_C"/>
</dbReference>
<evidence type="ECO:0000256" key="4">
    <source>
        <dbReference type="HAMAP-Rule" id="MF_03050"/>
    </source>
</evidence>
<dbReference type="InterPro" id="IPR015421">
    <property type="entry name" value="PyrdxlP-dep_Trfase_major"/>
</dbReference>
<proteinExistence type="inferred from homology"/>
<dbReference type="Pfam" id="PF03473">
    <property type="entry name" value="MOSC"/>
    <property type="match status" value="1"/>
</dbReference>
<dbReference type="EC" id="2.8.1.9" evidence="4"/>
<dbReference type="InterPro" id="IPR015424">
    <property type="entry name" value="PyrdxlP-dep_Trfase"/>
</dbReference>
<keyword evidence="3 4" id="KW-0501">Molybdenum cofactor biosynthesis</keyword>
<comment type="similarity">
    <text evidence="4">Belongs to the class-V pyridoxal-phosphate-dependent aminotransferase family. MOCOS subfamily.</text>
</comment>
<dbReference type="PANTHER" id="PTHR14237:SF80">
    <property type="entry name" value="MOLYBDENUM COFACTOR SULFURASE"/>
    <property type="match status" value="1"/>
</dbReference>
<keyword evidence="7" id="KW-1185">Reference proteome</keyword>
<sequence>MYNPQVESLREREFPMLRDTVYLDHAGTALYPKSLIERFAADMVSNLYGNPHSASTSSQRSTNRIDDARLRLLQLFHANPDDFDVVFAANATSGIKLVLEAFRDFPQGFSYLYHADCHTSLVGVRECANQHHCFASDSEVSEWLRDRPKRRPQVAQIHELFAYPAQSNMNGRRLPLEWCSRARSTGRISHEATYTLLDAAAYVSTTPLDFSDAEAAPDFTVLSLYKIFGFPDLGALIVRKAAGHVFENRRYFGGGTVDMVLSLKEQWHARKADALHDQLEDGTLPLHNIMAFHAALDTHHEIFGGWDRVSSHAMFLAKLLHDGLSSLRHANQTRVCQMYSSPESYENPHVQGPIVAFNIRNSQEAWVSNFEIERLASIKNIQLRTGGLCNPGGIASHLGLSPWEMRDNFSAGQRCGGEDDIFGGKPTGMIRLSLGASSTKLDVDRFVNFVKEFFVDETLLSVGPSDPSHEHASEHGAFAVESLTIYPIKSCAGWKVPRGQEWEIRKEGLVWDREWCLVHQGTGVALSQKRYPKMALILPIIDVERGCLRVRYCGEMPGSFKPPEISVPLSADPSYFVSEFPKSNSTKVCGDTISVQRYSSEQISDFFSSALGVECQLARFPVASRAGASVRHSKVHLQGLSQNGVSRPILLSNESPILVISRSSLNRLNEQIKASGGKAAEAEVFRANVVIAESLQSVPGREKPYAEDEWQFVKIGEQLFELLGRCRRCQMVCIDQQTAVKDEEPFVTLAKTRRFNGKVFFGQHACHVRLGDSRSRQAQYATVKVGDAVRPVCRGADGC</sequence>
<evidence type="ECO:0000313" key="6">
    <source>
        <dbReference type="EMBL" id="KAK7512218.1"/>
    </source>
</evidence>
<dbReference type="InterPro" id="IPR000192">
    <property type="entry name" value="Aminotrans_V_dom"/>
</dbReference>
<evidence type="ECO:0000256" key="1">
    <source>
        <dbReference type="ARBA" id="ARBA00022679"/>
    </source>
</evidence>
<feature type="active site" evidence="4">
    <location>
        <position position="389"/>
    </location>
</feature>
<comment type="caution">
    <text evidence="6">The sequence shown here is derived from an EMBL/GenBank/DDBJ whole genome shotgun (WGS) entry which is preliminary data.</text>
</comment>